<name>A0A9P8PP58_9ASCO</name>
<dbReference type="InterPro" id="IPR004203">
    <property type="entry name" value="Cyt_c_oxidase_su4_fam"/>
</dbReference>
<dbReference type="GO" id="GO:0045277">
    <property type="term" value="C:respiratory chain complex IV"/>
    <property type="evidence" value="ECO:0007669"/>
    <property type="project" value="InterPro"/>
</dbReference>
<dbReference type="InterPro" id="IPR036639">
    <property type="entry name" value="Cyt_c_oxidase_su4_sf"/>
</dbReference>
<evidence type="ECO:0000313" key="5">
    <source>
        <dbReference type="Proteomes" id="UP000769528"/>
    </source>
</evidence>
<protein>
    <recommendedName>
        <fullName evidence="6">Genetic interactor of prohibitin 7, mitochondrial</fullName>
    </recommendedName>
</protein>
<evidence type="ECO:0000313" key="4">
    <source>
        <dbReference type="EMBL" id="KAH3675075.1"/>
    </source>
</evidence>
<gene>
    <name evidence="4" type="ORF">WICMUC_002907</name>
</gene>
<keyword evidence="2" id="KW-0496">Mitochondrion</keyword>
<evidence type="ECO:0000256" key="2">
    <source>
        <dbReference type="ARBA" id="ARBA00023128"/>
    </source>
</evidence>
<dbReference type="Pfam" id="PF02936">
    <property type="entry name" value="COX4"/>
    <property type="match status" value="1"/>
</dbReference>
<organism evidence="4 5">
    <name type="scientific">Wickerhamomyces mucosus</name>
    <dbReference type="NCBI Taxonomy" id="1378264"/>
    <lineage>
        <taxon>Eukaryota</taxon>
        <taxon>Fungi</taxon>
        <taxon>Dikarya</taxon>
        <taxon>Ascomycota</taxon>
        <taxon>Saccharomycotina</taxon>
        <taxon>Saccharomycetes</taxon>
        <taxon>Phaffomycetales</taxon>
        <taxon>Wickerhamomycetaceae</taxon>
        <taxon>Wickerhamomyces</taxon>
    </lineage>
</organism>
<keyword evidence="5" id="KW-1185">Reference proteome</keyword>
<dbReference type="Proteomes" id="UP000769528">
    <property type="component" value="Unassembled WGS sequence"/>
</dbReference>
<evidence type="ECO:0000256" key="1">
    <source>
        <dbReference type="ARBA" id="ARBA00004173"/>
    </source>
</evidence>
<dbReference type="GO" id="GO:0006123">
    <property type="term" value="P:mitochondrial electron transport, cytochrome c to oxygen"/>
    <property type="evidence" value="ECO:0007669"/>
    <property type="project" value="InterPro"/>
</dbReference>
<evidence type="ECO:0000256" key="3">
    <source>
        <dbReference type="SAM" id="Coils"/>
    </source>
</evidence>
<dbReference type="EMBL" id="JAEUBF010000782">
    <property type="protein sequence ID" value="KAH3675075.1"/>
    <property type="molecule type" value="Genomic_DNA"/>
</dbReference>
<reference evidence="4" key="1">
    <citation type="journal article" date="2021" name="Open Biol.">
        <title>Shared evolutionary footprints suggest mitochondrial oxidative damage underlies multiple complex I losses in fungi.</title>
        <authorList>
            <person name="Schikora-Tamarit M.A."/>
            <person name="Marcet-Houben M."/>
            <person name="Nosek J."/>
            <person name="Gabaldon T."/>
        </authorList>
    </citation>
    <scope>NUCLEOTIDE SEQUENCE</scope>
    <source>
        <strain evidence="4">CBS6341</strain>
    </source>
</reference>
<comment type="subcellular location">
    <subcellularLocation>
        <location evidence="1">Mitochondrion</location>
    </subcellularLocation>
</comment>
<sequence length="272" mass="32287">MMKQYFSTFKRLNSIRLYSNSSSSNISQQSEISNSTLKSTNSKLSARERAKFTALSFKDIFEGFITNEESFDPIDTTPIFADPKKFVGLTTFHRDQVIQELEKRMKRNWNDISNDYKRTAYFISYGNWGVREDLSNNLYSNSIPEDLPFKIPSEVKNFHPKPSNIIKLLPPIDLMQISPTRKEEFKNMTRRLDPFTKTVVYLCIIISLLALWRDQLYGEEYYTDEIPESPLVLIELQRQKEQEELERLEIERKVKESNERLKGKKWYYLWLK</sequence>
<comment type="caution">
    <text evidence="4">The sequence shown here is derived from an EMBL/GenBank/DDBJ whole genome shotgun (WGS) entry which is preliminary data.</text>
</comment>
<evidence type="ECO:0008006" key="6">
    <source>
        <dbReference type="Google" id="ProtNLM"/>
    </source>
</evidence>
<proteinExistence type="predicted"/>
<dbReference type="GO" id="GO:0005739">
    <property type="term" value="C:mitochondrion"/>
    <property type="evidence" value="ECO:0007669"/>
    <property type="project" value="UniProtKB-SubCell"/>
</dbReference>
<dbReference type="SUPFAM" id="SSF81406">
    <property type="entry name" value="Mitochondrial cytochrome c oxidase subunit IV"/>
    <property type="match status" value="1"/>
</dbReference>
<dbReference type="AlphaFoldDB" id="A0A9P8PP58"/>
<dbReference type="OrthoDB" id="186013at2759"/>
<reference evidence="4" key="2">
    <citation type="submission" date="2021-01" db="EMBL/GenBank/DDBJ databases">
        <authorList>
            <person name="Schikora-Tamarit M.A."/>
        </authorList>
    </citation>
    <scope>NUCLEOTIDE SEQUENCE</scope>
    <source>
        <strain evidence="4">CBS6341</strain>
    </source>
</reference>
<keyword evidence="3" id="KW-0175">Coiled coil</keyword>
<feature type="coiled-coil region" evidence="3">
    <location>
        <begin position="231"/>
        <end position="260"/>
    </location>
</feature>
<accession>A0A9P8PP58</accession>